<dbReference type="OrthoDB" id="3886018at2759"/>
<dbReference type="AlphaFoldDB" id="A0A423VU69"/>
<comment type="caution">
    <text evidence="2">The sequence shown here is derived from an EMBL/GenBank/DDBJ whole genome shotgun (WGS) entry which is preliminary data.</text>
</comment>
<evidence type="ECO:0000259" key="1">
    <source>
        <dbReference type="PROSITE" id="PS50181"/>
    </source>
</evidence>
<dbReference type="PROSITE" id="PS50181">
    <property type="entry name" value="FBOX"/>
    <property type="match status" value="1"/>
</dbReference>
<proteinExistence type="predicted"/>
<evidence type="ECO:0000313" key="2">
    <source>
        <dbReference type="EMBL" id="ROV94592.1"/>
    </source>
</evidence>
<evidence type="ECO:0000313" key="3">
    <source>
        <dbReference type="Proteomes" id="UP000285146"/>
    </source>
</evidence>
<dbReference type="EMBL" id="LKEB01000075">
    <property type="protein sequence ID" value="ROV94592.1"/>
    <property type="molecule type" value="Genomic_DNA"/>
</dbReference>
<reference evidence="2 3" key="1">
    <citation type="submission" date="2015-09" db="EMBL/GenBank/DDBJ databases">
        <title>Host preference determinants of Valsa canker pathogens revealed by comparative genomics.</title>
        <authorList>
            <person name="Yin Z."/>
            <person name="Huang L."/>
        </authorList>
    </citation>
    <scope>NUCLEOTIDE SEQUENCE [LARGE SCALE GENOMIC DNA]</scope>
    <source>
        <strain evidence="2 3">SXYLt</strain>
    </source>
</reference>
<dbReference type="Proteomes" id="UP000285146">
    <property type="component" value="Unassembled WGS sequence"/>
</dbReference>
<dbReference type="InParanoid" id="A0A423VU69"/>
<organism evidence="2 3">
    <name type="scientific">Cytospora leucostoma</name>
    <dbReference type="NCBI Taxonomy" id="1230097"/>
    <lineage>
        <taxon>Eukaryota</taxon>
        <taxon>Fungi</taxon>
        <taxon>Dikarya</taxon>
        <taxon>Ascomycota</taxon>
        <taxon>Pezizomycotina</taxon>
        <taxon>Sordariomycetes</taxon>
        <taxon>Sordariomycetidae</taxon>
        <taxon>Diaporthales</taxon>
        <taxon>Cytosporaceae</taxon>
        <taxon>Cytospora</taxon>
    </lineage>
</organism>
<feature type="domain" description="F-box" evidence="1">
    <location>
        <begin position="1"/>
        <end position="51"/>
    </location>
</feature>
<keyword evidence="3" id="KW-1185">Reference proteome</keyword>
<protein>
    <recommendedName>
        <fullName evidence="1">F-box domain-containing protein</fullName>
    </recommendedName>
</protein>
<sequence>MAALEVFPTELIELIMTSLELGDITSLRLTCRRIEDKTSQQFGNAFRYKDVKLTTTALQKFVRITGQGRFGCLLRNCTLTGIVSDEEITTDDVPEHGRLLTDAFRNLRHRSPSGGLDSLTLGLAGRVGGELVLPDDIRVRHGWRAIWDAAARTFRTTITALEESQVSVGEHLDIFSTVTGCSLACDVFIASAGIFASAQVFGSLRNHGMQH</sequence>
<accession>A0A423VU69</accession>
<name>A0A423VU69_9PEZI</name>
<dbReference type="InterPro" id="IPR001810">
    <property type="entry name" value="F-box_dom"/>
</dbReference>
<gene>
    <name evidence="2" type="ORF">VPNG_09195</name>
</gene>